<proteinExistence type="predicted"/>
<evidence type="ECO:0000313" key="2">
    <source>
        <dbReference type="EMBL" id="KDR68935.1"/>
    </source>
</evidence>
<dbReference type="HOGENOM" id="CLU_2004103_0_0_1"/>
<evidence type="ECO:0000313" key="3">
    <source>
        <dbReference type="Proteomes" id="UP000027222"/>
    </source>
</evidence>
<evidence type="ECO:0000256" key="1">
    <source>
        <dbReference type="SAM" id="MobiDB-lite"/>
    </source>
</evidence>
<gene>
    <name evidence="2" type="ORF">GALMADRAFT_145951</name>
</gene>
<name>A0A067SDF8_GALM3</name>
<dbReference type="OrthoDB" id="3286601at2759"/>
<accession>A0A067SDF8</accession>
<reference evidence="3" key="1">
    <citation type="journal article" date="2014" name="Proc. Natl. Acad. Sci. U.S.A.">
        <title>Extensive sampling of basidiomycete genomes demonstrates inadequacy of the white-rot/brown-rot paradigm for wood decay fungi.</title>
        <authorList>
            <person name="Riley R."/>
            <person name="Salamov A.A."/>
            <person name="Brown D.W."/>
            <person name="Nagy L.G."/>
            <person name="Floudas D."/>
            <person name="Held B.W."/>
            <person name="Levasseur A."/>
            <person name="Lombard V."/>
            <person name="Morin E."/>
            <person name="Otillar R."/>
            <person name="Lindquist E.A."/>
            <person name="Sun H."/>
            <person name="LaButti K.M."/>
            <person name="Schmutz J."/>
            <person name="Jabbour D."/>
            <person name="Luo H."/>
            <person name="Baker S.E."/>
            <person name="Pisabarro A.G."/>
            <person name="Walton J.D."/>
            <person name="Blanchette R.A."/>
            <person name="Henrissat B."/>
            <person name="Martin F."/>
            <person name="Cullen D."/>
            <person name="Hibbett D.S."/>
            <person name="Grigoriev I.V."/>
        </authorList>
    </citation>
    <scope>NUCLEOTIDE SEQUENCE [LARGE SCALE GENOMIC DNA]</scope>
    <source>
        <strain evidence="3">CBS 339.88</strain>
    </source>
</reference>
<protein>
    <submittedName>
        <fullName evidence="2">Uncharacterized protein</fullName>
    </submittedName>
</protein>
<dbReference type="AlphaFoldDB" id="A0A067SDF8"/>
<dbReference type="EMBL" id="KL142405">
    <property type="protein sequence ID" value="KDR68935.1"/>
    <property type="molecule type" value="Genomic_DNA"/>
</dbReference>
<sequence length="124" mass="13102">MPPKFSNRSISKLLGENMFGTRYFLVLALFLVNQVVIANPATPRASDAEAEPGLGSTEEEPASDTTNVMETSPAVRPGELSVDSLPGCGQACIANEGCLFPCNCNLQGTVCIRGDCIDIFKCTG</sequence>
<dbReference type="Proteomes" id="UP000027222">
    <property type="component" value="Unassembled WGS sequence"/>
</dbReference>
<feature type="region of interest" description="Disordered" evidence="1">
    <location>
        <begin position="43"/>
        <end position="77"/>
    </location>
</feature>
<keyword evidence="3" id="KW-1185">Reference proteome</keyword>
<organism evidence="2 3">
    <name type="scientific">Galerina marginata (strain CBS 339.88)</name>
    <dbReference type="NCBI Taxonomy" id="685588"/>
    <lineage>
        <taxon>Eukaryota</taxon>
        <taxon>Fungi</taxon>
        <taxon>Dikarya</taxon>
        <taxon>Basidiomycota</taxon>
        <taxon>Agaricomycotina</taxon>
        <taxon>Agaricomycetes</taxon>
        <taxon>Agaricomycetidae</taxon>
        <taxon>Agaricales</taxon>
        <taxon>Agaricineae</taxon>
        <taxon>Strophariaceae</taxon>
        <taxon>Galerina</taxon>
    </lineage>
</organism>